<dbReference type="FunFam" id="3.40.30.10:FF:000039">
    <property type="entry name" value="Glutathione S-transferase domain"/>
    <property type="match status" value="1"/>
</dbReference>
<keyword evidence="6" id="KW-1185">Reference proteome</keyword>
<feature type="domain" description="GST C-terminal" evidence="4">
    <location>
        <begin position="87"/>
        <end position="208"/>
    </location>
</feature>
<dbReference type="InterPro" id="IPR010987">
    <property type="entry name" value="Glutathione-S-Trfase_C-like"/>
</dbReference>
<dbReference type="Pfam" id="PF13409">
    <property type="entry name" value="GST_N_2"/>
    <property type="match status" value="1"/>
</dbReference>
<evidence type="ECO:0000259" key="4">
    <source>
        <dbReference type="PROSITE" id="PS50405"/>
    </source>
</evidence>
<dbReference type="PANTHER" id="PTHR44051:SF19">
    <property type="entry name" value="DISULFIDE-BOND OXIDOREDUCTASE YFCG"/>
    <property type="match status" value="1"/>
</dbReference>
<dbReference type="PROSITE" id="PS50405">
    <property type="entry name" value="GST_CTER"/>
    <property type="match status" value="1"/>
</dbReference>
<dbReference type="InterPro" id="IPR036249">
    <property type="entry name" value="Thioredoxin-like_sf"/>
</dbReference>
<reference evidence="5" key="1">
    <citation type="submission" date="2020-01" db="EMBL/GenBank/DDBJ databases">
        <authorList>
            <person name="Rat A."/>
        </authorList>
    </citation>
    <scope>NUCLEOTIDE SEQUENCE</scope>
    <source>
        <strain evidence="5">LMG 28251</strain>
    </source>
</reference>
<sequence length="208" mass="22944">MTLRILGKASSINVRKVLWTCAEIGLPYTLEAYGSGYEPTDTAAFLALNPNGLVPVIEDSEGVLWESNTICRYLASRHGRDDLLPSAPRPRALVERWMDWQATELNTAWRTPFMALVRRDSAYADPASIAAGIDRWNAMMAILDGQLAATGAYVAGEHFTLADVGLGLSANRWLETPMARPDYPAIAAWVERLMVRPGFREHGRNGTP</sequence>
<evidence type="ECO:0000259" key="3">
    <source>
        <dbReference type="PROSITE" id="PS50404"/>
    </source>
</evidence>
<evidence type="ECO:0000256" key="1">
    <source>
        <dbReference type="ARBA" id="ARBA00007409"/>
    </source>
</evidence>
<evidence type="ECO:0000313" key="6">
    <source>
        <dbReference type="Proteomes" id="UP001196068"/>
    </source>
</evidence>
<evidence type="ECO:0000313" key="5">
    <source>
        <dbReference type="EMBL" id="MBR0654857.1"/>
    </source>
</evidence>
<comment type="similarity">
    <text evidence="1">Belongs to the GST superfamily.</text>
</comment>
<dbReference type="SFLD" id="SFLDS00019">
    <property type="entry name" value="Glutathione_Transferase_(cytos"/>
    <property type="match status" value="1"/>
</dbReference>
<dbReference type="PANTHER" id="PTHR44051">
    <property type="entry name" value="GLUTATHIONE S-TRANSFERASE-RELATED"/>
    <property type="match status" value="1"/>
</dbReference>
<proteinExistence type="inferred from homology"/>
<dbReference type="InterPro" id="IPR040079">
    <property type="entry name" value="Glutathione_S-Trfase"/>
</dbReference>
<dbReference type="Proteomes" id="UP001196068">
    <property type="component" value="Unassembled WGS sequence"/>
</dbReference>
<reference evidence="5" key="2">
    <citation type="journal article" date="2021" name="Syst. Appl. Microbiol.">
        <title>Roseomonas hellenica sp. nov., isolated from roots of wild-growing Alkanna tinctoria.</title>
        <authorList>
            <person name="Rat A."/>
            <person name="Naranjo H.D."/>
            <person name="Lebbe L."/>
            <person name="Cnockaert M."/>
            <person name="Krigas N."/>
            <person name="Grigoriadou K."/>
            <person name="Maloupa E."/>
            <person name="Willems A."/>
        </authorList>
    </citation>
    <scope>NUCLEOTIDE SEQUENCE</scope>
    <source>
        <strain evidence="5">LMG 28251</strain>
    </source>
</reference>
<dbReference type="Gene3D" id="1.20.1050.10">
    <property type="match status" value="1"/>
</dbReference>
<dbReference type="Pfam" id="PF13410">
    <property type="entry name" value="GST_C_2"/>
    <property type="match status" value="1"/>
</dbReference>
<dbReference type="GO" id="GO:0016740">
    <property type="term" value="F:transferase activity"/>
    <property type="evidence" value="ECO:0007669"/>
    <property type="project" value="UniProtKB-KW"/>
</dbReference>
<dbReference type="SUPFAM" id="SSF47616">
    <property type="entry name" value="GST C-terminal domain-like"/>
    <property type="match status" value="1"/>
</dbReference>
<organism evidence="5 6">
    <name type="scientific">Plastoroseomonas arctica</name>
    <dbReference type="NCBI Taxonomy" id="1509237"/>
    <lineage>
        <taxon>Bacteria</taxon>
        <taxon>Pseudomonadati</taxon>
        <taxon>Pseudomonadota</taxon>
        <taxon>Alphaproteobacteria</taxon>
        <taxon>Acetobacterales</taxon>
        <taxon>Acetobacteraceae</taxon>
        <taxon>Plastoroseomonas</taxon>
    </lineage>
</organism>
<accession>A0AAF1JWM5</accession>
<dbReference type="AlphaFoldDB" id="A0AAF1JWM5"/>
<dbReference type="InterPro" id="IPR004045">
    <property type="entry name" value="Glutathione_S-Trfase_N"/>
</dbReference>
<dbReference type="PROSITE" id="PS50404">
    <property type="entry name" value="GST_NTER"/>
    <property type="match status" value="1"/>
</dbReference>
<name>A0AAF1JWM5_9PROT</name>
<dbReference type="SUPFAM" id="SSF52833">
    <property type="entry name" value="Thioredoxin-like"/>
    <property type="match status" value="1"/>
</dbReference>
<dbReference type="Gene3D" id="3.40.30.10">
    <property type="entry name" value="Glutaredoxin"/>
    <property type="match status" value="1"/>
</dbReference>
<dbReference type="SFLD" id="SFLDG00358">
    <property type="entry name" value="Main_(cytGST)"/>
    <property type="match status" value="1"/>
</dbReference>
<evidence type="ECO:0000256" key="2">
    <source>
        <dbReference type="ARBA" id="ARBA00022679"/>
    </source>
</evidence>
<dbReference type="EMBL" id="JAAEDH010000006">
    <property type="protein sequence ID" value="MBR0654857.1"/>
    <property type="molecule type" value="Genomic_DNA"/>
</dbReference>
<dbReference type="CDD" id="cd03047">
    <property type="entry name" value="GST_N_2"/>
    <property type="match status" value="1"/>
</dbReference>
<dbReference type="InterPro" id="IPR036282">
    <property type="entry name" value="Glutathione-S-Trfase_C_sf"/>
</dbReference>
<protein>
    <submittedName>
        <fullName evidence="5">Glutathione S-transferase</fullName>
    </submittedName>
</protein>
<dbReference type="RefSeq" id="WP_211873675.1">
    <property type="nucleotide sequence ID" value="NZ_JAAEDH010000006.1"/>
</dbReference>
<feature type="domain" description="GST N-terminal" evidence="3">
    <location>
        <begin position="1"/>
        <end position="82"/>
    </location>
</feature>
<gene>
    <name evidence="5" type="ORF">GXW79_07180</name>
</gene>
<dbReference type="SFLD" id="SFLDG01150">
    <property type="entry name" value="Main.1:_Beta-like"/>
    <property type="match status" value="1"/>
</dbReference>
<comment type="caution">
    <text evidence="5">The sequence shown here is derived from an EMBL/GenBank/DDBJ whole genome shotgun (WGS) entry which is preliminary data.</text>
</comment>
<keyword evidence="2" id="KW-0808">Transferase</keyword>